<dbReference type="OrthoDB" id="5979489at2759"/>
<reference evidence="1" key="1">
    <citation type="submission" date="2013-04" db="EMBL/GenBank/DDBJ databases">
        <authorList>
            <person name="Qu J."/>
            <person name="Murali S.C."/>
            <person name="Bandaranaike D."/>
            <person name="Bellair M."/>
            <person name="Blankenburg K."/>
            <person name="Chao H."/>
            <person name="Dinh H."/>
            <person name="Doddapaneni H."/>
            <person name="Downs B."/>
            <person name="Dugan-Rocha S."/>
            <person name="Elkadiri S."/>
            <person name="Gnanaolivu R.D."/>
            <person name="Hernandez B."/>
            <person name="Javaid M."/>
            <person name="Jayaseelan J.C."/>
            <person name="Lee S."/>
            <person name="Li M."/>
            <person name="Ming W."/>
            <person name="Munidasa M."/>
            <person name="Muniz J."/>
            <person name="Nguyen L."/>
            <person name="Ongeri F."/>
            <person name="Osuji N."/>
            <person name="Pu L.-L."/>
            <person name="Puazo M."/>
            <person name="Qu C."/>
            <person name="Quiroz J."/>
            <person name="Raj R."/>
            <person name="Weissenberger G."/>
            <person name="Xin Y."/>
            <person name="Zou X."/>
            <person name="Han Y."/>
            <person name="Richards S."/>
            <person name="Worley K."/>
            <person name="Muzny D."/>
            <person name="Gibbs R."/>
        </authorList>
    </citation>
    <scope>NUCLEOTIDE SEQUENCE</scope>
    <source>
        <strain evidence="1">Sampled in the wild</strain>
    </source>
</reference>
<name>A0A8K0KNI3_LADFU</name>
<keyword evidence="2" id="KW-1185">Reference proteome</keyword>
<dbReference type="Proteomes" id="UP000792457">
    <property type="component" value="Unassembled WGS sequence"/>
</dbReference>
<comment type="caution">
    <text evidence="1">The sequence shown here is derived from an EMBL/GenBank/DDBJ whole genome shotgun (WGS) entry which is preliminary data.</text>
</comment>
<proteinExistence type="predicted"/>
<gene>
    <name evidence="1" type="ORF">J437_LFUL017179</name>
</gene>
<accession>A0A8K0KNI3</accession>
<organism evidence="1 2">
    <name type="scientific">Ladona fulva</name>
    <name type="common">Scarce chaser dragonfly</name>
    <name type="synonym">Libellula fulva</name>
    <dbReference type="NCBI Taxonomy" id="123851"/>
    <lineage>
        <taxon>Eukaryota</taxon>
        <taxon>Metazoa</taxon>
        <taxon>Ecdysozoa</taxon>
        <taxon>Arthropoda</taxon>
        <taxon>Hexapoda</taxon>
        <taxon>Insecta</taxon>
        <taxon>Pterygota</taxon>
        <taxon>Palaeoptera</taxon>
        <taxon>Odonata</taxon>
        <taxon>Epiprocta</taxon>
        <taxon>Anisoptera</taxon>
        <taxon>Libelluloidea</taxon>
        <taxon>Libellulidae</taxon>
        <taxon>Ladona</taxon>
    </lineage>
</organism>
<protein>
    <submittedName>
        <fullName evidence="1">Uncharacterized protein</fullName>
    </submittedName>
</protein>
<evidence type="ECO:0000313" key="2">
    <source>
        <dbReference type="Proteomes" id="UP000792457"/>
    </source>
</evidence>
<dbReference type="EMBL" id="KZ309187">
    <property type="protein sequence ID" value="KAG8237554.1"/>
    <property type="molecule type" value="Genomic_DNA"/>
</dbReference>
<reference evidence="1" key="2">
    <citation type="submission" date="2017-10" db="EMBL/GenBank/DDBJ databases">
        <title>Ladona fulva Genome sequencing and assembly.</title>
        <authorList>
            <person name="Murali S."/>
            <person name="Richards S."/>
            <person name="Bandaranaike D."/>
            <person name="Bellair M."/>
            <person name="Blankenburg K."/>
            <person name="Chao H."/>
            <person name="Dinh H."/>
            <person name="Doddapaneni H."/>
            <person name="Dugan-Rocha S."/>
            <person name="Elkadiri S."/>
            <person name="Gnanaolivu R."/>
            <person name="Hernandez B."/>
            <person name="Skinner E."/>
            <person name="Javaid M."/>
            <person name="Lee S."/>
            <person name="Li M."/>
            <person name="Ming W."/>
            <person name="Munidasa M."/>
            <person name="Muniz J."/>
            <person name="Nguyen L."/>
            <person name="Hughes D."/>
            <person name="Osuji N."/>
            <person name="Pu L.-L."/>
            <person name="Puazo M."/>
            <person name="Qu C."/>
            <person name="Quiroz J."/>
            <person name="Raj R."/>
            <person name="Weissenberger G."/>
            <person name="Xin Y."/>
            <person name="Zou X."/>
            <person name="Han Y."/>
            <person name="Worley K."/>
            <person name="Muzny D."/>
            <person name="Gibbs R."/>
        </authorList>
    </citation>
    <scope>NUCLEOTIDE SEQUENCE</scope>
    <source>
        <strain evidence="1">Sampled in the wild</strain>
    </source>
</reference>
<evidence type="ECO:0000313" key="1">
    <source>
        <dbReference type="EMBL" id="KAG8237554.1"/>
    </source>
</evidence>
<sequence>MKREFETIVVDLRTHSGEPLPFIYGTSVIILHFRRSNGSHKYYDNNDPYLRYYLDQTGSGIGSVYRGLDLFSLPPTQTSIEGGQWVHYKPVSSLSDDAPLEFVVPGHGDEYVDLSHTLINITACITGIKEAESAILYGPVNLWLHSLFSQIDVFLNQKLVTPPSHAYPYRAYIKTLLNYGPAAKTSHLTSALWYGDTPGFMDDCVNNAGAALRH</sequence>
<dbReference type="AlphaFoldDB" id="A0A8K0KNI3"/>